<comment type="caution">
    <text evidence="1">The sequence shown here is derived from an EMBL/GenBank/DDBJ whole genome shotgun (WGS) entry which is preliminary data.</text>
</comment>
<dbReference type="RefSeq" id="WP_089024034.1">
    <property type="nucleotide sequence ID" value="NZ_NIQC01000022.1"/>
</dbReference>
<dbReference type="PANTHER" id="PTHR32329:SF2">
    <property type="entry name" value="BIFUNCTIONAL PROTEIN [INCLUDES 2-HYDROXYACYL-COA DEHYDRATASE (N-TER) AND ITS ACTIVATOR DOMAIN (C_TERM)"/>
    <property type="match status" value="1"/>
</dbReference>
<dbReference type="PANTHER" id="PTHR32329">
    <property type="entry name" value="BIFUNCTIONAL PROTEIN [INCLUDES 2-HYDROXYACYL-COA DEHYDRATASE (N-TER) AND ITS ACTIVATOR DOMAIN (C_TERM)-RELATED"/>
    <property type="match status" value="1"/>
</dbReference>
<protein>
    <submittedName>
        <fullName evidence="1">CoA protein activase</fullName>
    </submittedName>
</protein>
<dbReference type="InterPro" id="IPR051805">
    <property type="entry name" value="Dehydratase_Activator_Redct"/>
</dbReference>
<dbReference type="Proteomes" id="UP000214588">
    <property type="component" value="Unassembled WGS sequence"/>
</dbReference>
<dbReference type="Gene3D" id="3.40.50.11900">
    <property type="match status" value="1"/>
</dbReference>
<keyword evidence="2" id="KW-1185">Reference proteome</keyword>
<gene>
    <name evidence="1" type="ORF">CDO51_09520</name>
</gene>
<evidence type="ECO:0000313" key="1">
    <source>
        <dbReference type="EMBL" id="OWZ83287.1"/>
    </source>
</evidence>
<evidence type="ECO:0000313" key="2">
    <source>
        <dbReference type="Proteomes" id="UP000214588"/>
    </source>
</evidence>
<organism evidence="1 2">
    <name type="scientific">Natranaerobius trueperi</name>
    <dbReference type="NCBI Taxonomy" id="759412"/>
    <lineage>
        <taxon>Bacteria</taxon>
        <taxon>Bacillati</taxon>
        <taxon>Bacillota</taxon>
        <taxon>Clostridia</taxon>
        <taxon>Natranaerobiales</taxon>
        <taxon>Natranaerobiaceae</taxon>
        <taxon>Natranaerobius</taxon>
    </lineage>
</organism>
<dbReference type="OrthoDB" id="9780120at2"/>
<dbReference type="InterPro" id="IPR010327">
    <property type="entry name" value="FldB/FldC_alpha/beta"/>
</dbReference>
<name>A0A226BYV0_9FIRM</name>
<dbReference type="Pfam" id="PF06050">
    <property type="entry name" value="HGD-D"/>
    <property type="match status" value="1"/>
</dbReference>
<proteinExistence type="predicted"/>
<dbReference type="AlphaFoldDB" id="A0A226BYV0"/>
<dbReference type="EMBL" id="NIQC01000022">
    <property type="protein sequence ID" value="OWZ83287.1"/>
    <property type="molecule type" value="Genomic_DNA"/>
</dbReference>
<reference evidence="1 2" key="1">
    <citation type="submission" date="2017-06" db="EMBL/GenBank/DDBJ databases">
        <title>Draft Genome Sequence of Natranaerobius trueperi halophilic, alkalithermophilic bacteria from soda lakes.</title>
        <authorList>
            <person name="Zhao B."/>
        </authorList>
    </citation>
    <scope>NUCLEOTIDE SEQUENCE [LARGE SCALE GENOMIC DNA]</scope>
    <source>
        <strain evidence="1 2">DSM 18760</strain>
    </source>
</reference>
<sequence>MKKITFPHMGSSHIAFSMLVKELGHEVIKPPAPTRKTLTYGTKHSPEFACIPFKVLLGTYLEAIEKGADTIVSSGGVGPCRAGYYGELQNKILQDIGYNPDFVIFEPPLKSLSDFMSKIKILKGNNSWIALLDIVRRTWHKLIALDDLESEVNKIRPYELNKGETSKQLKIGQSMLDEAQSMKEIKEARNEALKAIRKVKCLERPEKPIKVGLIGEIYVVLEPFINADVEKTLGELGVQVDRSIHLTNWTRDNTLIDGEKGVKKLARPYLDQLVGGHGQNSIGETIHYAENDFDGVVHLAPFTCIPEIVAKSIIPKVSQDYNIPVITLFLDEQTGKAGVQTRLEAFVDLIKKKRLGEVS</sequence>
<accession>A0A226BYV0</accession>